<keyword evidence="1" id="KW-1133">Transmembrane helix</keyword>
<keyword evidence="1" id="KW-0472">Membrane</keyword>
<geneLocation type="plasmid" evidence="2">
    <name>pNPD8_2</name>
</geneLocation>
<gene>
    <name evidence="2" type="ORF">NPD8_4052</name>
</gene>
<name>A0A1L7JNE9_CLOBO</name>
<accession>A0A1L7JNE9</accession>
<keyword evidence="1" id="KW-0812">Transmembrane</keyword>
<dbReference type="RefSeq" id="WP_236893639.1">
    <property type="nucleotide sequence ID" value="NZ_CP015720.1"/>
</dbReference>
<sequence>MKNILTLKEKSILNNGLIGVIFIIMGILQLFKINPILELIIGVIAVIGLFLSCISFL</sequence>
<protein>
    <submittedName>
        <fullName evidence="2">Putative membrane protein</fullName>
    </submittedName>
</protein>
<dbReference type="AlphaFoldDB" id="A0A1L7JNE9"/>
<proteinExistence type="predicted"/>
<evidence type="ECO:0000313" key="2">
    <source>
        <dbReference type="EMBL" id="APU87287.1"/>
    </source>
</evidence>
<organism evidence="2">
    <name type="scientific">Clostridium botulinum</name>
    <dbReference type="NCBI Taxonomy" id="1491"/>
    <lineage>
        <taxon>Bacteria</taxon>
        <taxon>Bacillati</taxon>
        <taxon>Bacillota</taxon>
        <taxon>Clostridia</taxon>
        <taxon>Eubacteriales</taxon>
        <taxon>Clostridiaceae</taxon>
        <taxon>Clostridium</taxon>
    </lineage>
</organism>
<evidence type="ECO:0000256" key="1">
    <source>
        <dbReference type="SAM" id="Phobius"/>
    </source>
</evidence>
<reference evidence="2" key="1">
    <citation type="submission" date="2016-05" db="EMBL/GenBank/DDBJ databases">
        <authorList>
            <person name="Lavstsen T."/>
            <person name="Jespersen J.S."/>
        </authorList>
    </citation>
    <scope>NUCLEOTIDE SEQUENCE</scope>
    <source>
        <strain evidence="2">CDC69096</strain>
        <plasmid evidence="2">pNPD8_2</plasmid>
    </source>
</reference>
<keyword evidence="2" id="KW-0614">Plasmid</keyword>
<dbReference type="EMBL" id="CP015720">
    <property type="protein sequence ID" value="APU87287.1"/>
    <property type="molecule type" value="Genomic_DNA"/>
</dbReference>
<feature type="transmembrane region" description="Helical" evidence="1">
    <location>
        <begin position="12"/>
        <end position="30"/>
    </location>
</feature>
<feature type="transmembrane region" description="Helical" evidence="1">
    <location>
        <begin position="36"/>
        <end position="56"/>
    </location>
</feature>